<evidence type="ECO:0000256" key="5">
    <source>
        <dbReference type="ARBA" id="ARBA00022833"/>
    </source>
</evidence>
<comment type="caution">
    <text evidence="8">The sequence shown here is derived from an EMBL/GenBank/DDBJ whole genome shotgun (WGS) entry which is preliminary data.</text>
</comment>
<protein>
    <recommendedName>
        <fullName evidence="2">RING-type E3 ubiquitin transferase</fullName>
        <ecNumber evidence="2">2.3.2.27</ecNumber>
    </recommendedName>
</protein>
<evidence type="ECO:0000256" key="6">
    <source>
        <dbReference type="PROSITE-ProRule" id="PRU00175"/>
    </source>
</evidence>
<accession>A0AAN9SNS8</accession>
<dbReference type="SUPFAM" id="SSF57850">
    <property type="entry name" value="RING/U-box"/>
    <property type="match status" value="1"/>
</dbReference>
<dbReference type="SMART" id="SM00184">
    <property type="entry name" value="RING"/>
    <property type="match status" value="1"/>
</dbReference>
<keyword evidence="9" id="KW-1185">Reference proteome</keyword>
<feature type="domain" description="RING-type" evidence="7">
    <location>
        <begin position="193"/>
        <end position="234"/>
    </location>
</feature>
<dbReference type="EMBL" id="JAYMYS010000003">
    <property type="protein sequence ID" value="KAK7401367.1"/>
    <property type="molecule type" value="Genomic_DNA"/>
</dbReference>
<dbReference type="Pfam" id="PF13639">
    <property type="entry name" value="zf-RING_2"/>
    <property type="match status" value="1"/>
</dbReference>
<keyword evidence="3" id="KW-0479">Metal-binding</keyword>
<dbReference type="GO" id="GO:0016567">
    <property type="term" value="P:protein ubiquitination"/>
    <property type="evidence" value="ECO:0007669"/>
    <property type="project" value="TreeGrafter"/>
</dbReference>
<dbReference type="InterPro" id="IPR011016">
    <property type="entry name" value="Znf_RING-CH"/>
</dbReference>
<comment type="catalytic activity">
    <reaction evidence="1">
        <text>S-ubiquitinyl-[E2 ubiquitin-conjugating enzyme]-L-cysteine + [acceptor protein]-L-lysine = [E2 ubiquitin-conjugating enzyme]-L-cysteine + N(6)-ubiquitinyl-[acceptor protein]-L-lysine.</text>
        <dbReference type="EC" id="2.3.2.27"/>
    </reaction>
</comment>
<evidence type="ECO:0000256" key="3">
    <source>
        <dbReference type="ARBA" id="ARBA00022723"/>
    </source>
</evidence>
<dbReference type="Gene3D" id="3.30.40.10">
    <property type="entry name" value="Zinc/RING finger domain, C3HC4 (zinc finger)"/>
    <property type="match status" value="1"/>
</dbReference>
<keyword evidence="5" id="KW-0862">Zinc</keyword>
<sequence>MGSMPFVFSWDVICAPFDESQLENYDSLEQEQENLGDYFHIKVNVTHQLCFIQPQSLQTPSTIPFNQFLFQNCMFLHSQQFFENGPSYMQMYFPHPIIPNELIHSMMSEVATYAKAVLQNPRFGFHYESPNFRLFTLVLDIFIQKLYDEHDDDISNMIMMESMREMKMVPTSNTAIESLTKVKLEDGAVKERCSICLREFDEGVEVSLMPCKHVYHHECLIKWLKISHMCPMCRYPMPTSGDH</sequence>
<dbReference type="PANTHER" id="PTHR15710:SF77">
    <property type="entry name" value="RING-H2 FINGER PROTEIN ATL21B"/>
    <property type="match status" value="1"/>
</dbReference>
<dbReference type="GO" id="GO:0005737">
    <property type="term" value="C:cytoplasm"/>
    <property type="evidence" value="ECO:0007669"/>
    <property type="project" value="TreeGrafter"/>
</dbReference>
<dbReference type="InterPro" id="IPR001841">
    <property type="entry name" value="Znf_RING"/>
</dbReference>
<name>A0AAN9SNS8_PSOTE</name>
<dbReference type="InterPro" id="IPR013083">
    <property type="entry name" value="Znf_RING/FYVE/PHD"/>
</dbReference>
<dbReference type="Proteomes" id="UP001386955">
    <property type="component" value="Unassembled WGS sequence"/>
</dbReference>
<proteinExistence type="predicted"/>
<reference evidence="8 9" key="1">
    <citation type="submission" date="2024-01" db="EMBL/GenBank/DDBJ databases">
        <title>The genomes of 5 underutilized Papilionoideae crops provide insights into root nodulation and disease resistanc.</title>
        <authorList>
            <person name="Jiang F."/>
        </authorList>
    </citation>
    <scope>NUCLEOTIDE SEQUENCE [LARGE SCALE GENOMIC DNA]</scope>
    <source>
        <strain evidence="8">DUOXIRENSHENG_FW03</strain>
        <tissue evidence="8">Leaves</tissue>
    </source>
</reference>
<dbReference type="GO" id="GO:0008270">
    <property type="term" value="F:zinc ion binding"/>
    <property type="evidence" value="ECO:0007669"/>
    <property type="project" value="UniProtKB-KW"/>
</dbReference>
<dbReference type="AlphaFoldDB" id="A0AAN9SNS8"/>
<gene>
    <name evidence="8" type="ORF">VNO78_12789</name>
</gene>
<evidence type="ECO:0000256" key="2">
    <source>
        <dbReference type="ARBA" id="ARBA00012483"/>
    </source>
</evidence>
<evidence type="ECO:0000313" key="9">
    <source>
        <dbReference type="Proteomes" id="UP001386955"/>
    </source>
</evidence>
<organism evidence="8 9">
    <name type="scientific">Psophocarpus tetragonolobus</name>
    <name type="common">Winged bean</name>
    <name type="synonym">Dolichos tetragonolobus</name>
    <dbReference type="NCBI Taxonomy" id="3891"/>
    <lineage>
        <taxon>Eukaryota</taxon>
        <taxon>Viridiplantae</taxon>
        <taxon>Streptophyta</taxon>
        <taxon>Embryophyta</taxon>
        <taxon>Tracheophyta</taxon>
        <taxon>Spermatophyta</taxon>
        <taxon>Magnoliopsida</taxon>
        <taxon>eudicotyledons</taxon>
        <taxon>Gunneridae</taxon>
        <taxon>Pentapetalae</taxon>
        <taxon>rosids</taxon>
        <taxon>fabids</taxon>
        <taxon>Fabales</taxon>
        <taxon>Fabaceae</taxon>
        <taxon>Papilionoideae</taxon>
        <taxon>50 kb inversion clade</taxon>
        <taxon>NPAAA clade</taxon>
        <taxon>indigoferoid/millettioid clade</taxon>
        <taxon>Phaseoleae</taxon>
        <taxon>Psophocarpus</taxon>
    </lineage>
</organism>
<dbReference type="PANTHER" id="PTHR15710">
    <property type="entry name" value="E3 UBIQUITIN-PROTEIN LIGASE PRAJA"/>
    <property type="match status" value="1"/>
</dbReference>
<dbReference type="GO" id="GO:0061630">
    <property type="term" value="F:ubiquitin protein ligase activity"/>
    <property type="evidence" value="ECO:0007669"/>
    <property type="project" value="UniProtKB-EC"/>
</dbReference>
<dbReference type="SMART" id="SM00744">
    <property type="entry name" value="RINGv"/>
    <property type="match status" value="1"/>
</dbReference>
<evidence type="ECO:0000256" key="1">
    <source>
        <dbReference type="ARBA" id="ARBA00000900"/>
    </source>
</evidence>
<evidence type="ECO:0000313" key="8">
    <source>
        <dbReference type="EMBL" id="KAK7401367.1"/>
    </source>
</evidence>
<keyword evidence="4 6" id="KW-0863">Zinc-finger</keyword>
<dbReference type="EC" id="2.3.2.27" evidence="2"/>
<evidence type="ECO:0000256" key="4">
    <source>
        <dbReference type="ARBA" id="ARBA00022771"/>
    </source>
</evidence>
<evidence type="ECO:0000259" key="7">
    <source>
        <dbReference type="PROSITE" id="PS50089"/>
    </source>
</evidence>
<dbReference type="PROSITE" id="PS50089">
    <property type="entry name" value="ZF_RING_2"/>
    <property type="match status" value="1"/>
</dbReference>